<dbReference type="OrthoDB" id="5148555at2"/>
<gene>
    <name evidence="1" type="ORF">C5F46_03495</name>
</gene>
<proteinExistence type="predicted"/>
<name>A0A2T4JL94_9RHOB</name>
<evidence type="ECO:0008006" key="3">
    <source>
        <dbReference type="Google" id="ProtNLM"/>
    </source>
</evidence>
<comment type="caution">
    <text evidence="1">The sequence shown here is derived from an EMBL/GenBank/DDBJ whole genome shotgun (WGS) entry which is preliminary data.</text>
</comment>
<dbReference type="SUPFAM" id="SSF53448">
    <property type="entry name" value="Nucleotide-diphospho-sugar transferases"/>
    <property type="match status" value="1"/>
</dbReference>
<sequence length="610" mass="68798">MNIPLTAPFASIGATPLADATPSRLQGLIWPEPGLCTERDLYMRLHGPAGLSQTGREVQFAAGGMAGFDTYFNLFNLGKWLRHCGLVDLHLVLWGAGLFEVTVFLALPDRSWERLVTEVVTLTEDAPAQFDLSQAMAFGPQGIVFFELRALGPGRLTDAAWQTRQPPRRTPRLAVSITTFRREAAVRQSVDRFEDFIESSPLRNQIRLIVVDNGQSAGLVPGPYVSPVSNDNLGGSGGFARGLIEAEAAGATHCLFMDDDAAIHMQSLERTWQMLAHATDPHTAIAGAMTVAAHRWALWENGAIFDSRCQPRFNGTDLRHAGQVFAMEFATTGPAPRNLYGGWWFFAFPIDRLRHRPFPFFVRGDDVSFSLANGFDIVTLPGVVCFQDADFAEKETAQTLYLDLRSHLAHHLSLPQMDIGRLRTLRIALWFFARALVQCHYDTLATLNLALEDVLEGPGFFARNADMAQRRADIRALADAEIWTEAPPRRPKDRLWFNPHRRFDRALMKLTLNGHLLPFFALYGNRVTLEPRARGHLRPVWGAARITYLDPAQARACRLNHSKRLAWRQGWRMARNAGRFLWRYPRLKADWQRGYAELTTDTFWRKALRI</sequence>
<evidence type="ECO:0000313" key="2">
    <source>
        <dbReference type="Proteomes" id="UP000241899"/>
    </source>
</evidence>
<evidence type="ECO:0000313" key="1">
    <source>
        <dbReference type="EMBL" id="PTE18675.1"/>
    </source>
</evidence>
<keyword evidence="2" id="KW-1185">Reference proteome</keyword>
<accession>A0A2T4JL94</accession>
<dbReference type="InterPro" id="IPR029044">
    <property type="entry name" value="Nucleotide-diphossugar_trans"/>
</dbReference>
<dbReference type="Gene3D" id="3.90.550.60">
    <property type="match status" value="1"/>
</dbReference>
<dbReference type="AlphaFoldDB" id="A0A2T4JL94"/>
<dbReference type="Proteomes" id="UP000241899">
    <property type="component" value="Unassembled WGS sequence"/>
</dbReference>
<organism evidence="1 2">
    <name type="scientific">Phaeovulum veldkampii DSM 11550</name>
    <dbReference type="NCBI Taxonomy" id="1185920"/>
    <lineage>
        <taxon>Bacteria</taxon>
        <taxon>Pseudomonadati</taxon>
        <taxon>Pseudomonadota</taxon>
        <taxon>Alphaproteobacteria</taxon>
        <taxon>Rhodobacterales</taxon>
        <taxon>Paracoccaceae</taxon>
        <taxon>Phaeovulum</taxon>
    </lineage>
</organism>
<protein>
    <recommendedName>
        <fullName evidence="3">Glycosyl transferase</fullName>
    </recommendedName>
</protein>
<dbReference type="RefSeq" id="WP_107323970.1">
    <property type="nucleotide sequence ID" value="NZ_NHSP01000074.1"/>
</dbReference>
<reference evidence="1 2" key="1">
    <citation type="submission" date="2018-03" db="EMBL/GenBank/DDBJ databases">
        <title>Rhodobacter veldkampii.</title>
        <authorList>
            <person name="Meyer T.E."/>
            <person name="Miller S."/>
            <person name="Lodha T."/>
            <person name="Gandham S."/>
            <person name="Chintalapati S."/>
            <person name="Chintalapati V.R."/>
        </authorList>
    </citation>
    <scope>NUCLEOTIDE SEQUENCE [LARGE SCALE GENOMIC DNA]</scope>
    <source>
        <strain evidence="1 2">DSM 11550</strain>
    </source>
</reference>
<dbReference type="EMBL" id="PZKF01000005">
    <property type="protein sequence ID" value="PTE18675.1"/>
    <property type="molecule type" value="Genomic_DNA"/>
</dbReference>